<dbReference type="EMBL" id="JADEXN010000272">
    <property type="protein sequence ID" value="MBE9041952.1"/>
    <property type="molecule type" value="Genomic_DNA"/>
</dbReference>
<dbReference type="Proteomes" id="UP000621799">
    <property type="component" value="Unassembled WGS sequence"/>
</dbReference>
<dbReference type="Gene3D" id="1.10.287.670">
    <property type="entry name" value="Phycobilisome degradation protein NblA"/>
    <property type="match status" value="1"/>
</dbReference>
<dbReference type="SUPFAM" id="SSF109859">
    <property type="entry name" value="NblA-like"/>
    <property type="match status" value="1"/>
</dbReference>
<dbReference type="Pfam" id="PF04485">
    <property type="entry name" value="NblA"/>
    <property type="match status" value="1"/>
</dbReference>
<organism evidence="1 2">
    <name type="scientific">Zarconia navalis LEGE 11467</name>
    <dbReference type="NCBI Taxonomy" id="1828826"/>
    <lineage>
        <taxon>Bacteria</taxon>
        <taxon>Bacillati</taxon>
        <taxon>Cyanobacteriota</taxon>
        <taxon>Cyanophyceae</taxon>
        <taxon>Oscillatoriophycideae</taxon>
        <taxon>Oscillatoriales</taxon>
        <taxon>Oscillatoriales incertae sedis</taxon>
        <taxon>Zarconia</taxon>
        <taxon>Zarconia navalis</taxon>
    </lineage>
</organism>
<dbReference type="AlphaFoldDB" id="A0A928VXD0"/>
<sequence>MNNHRVLSLEQQLKLRVDREEIGHKSQEQAQRDLFVLVQHIDI</sequence>
<dbReference type="InterPro" id="IPR007574">
    <property type="entry name" value="NblA"/>
</dbReference>
<name>A0A928VXD0_9CYAN</name>
<reference evidence="1" key="1">
    <citation type="submission" date="2020-10" db="EMBL/GenBank/DDBJ databases">
        <authorList>
            <person name="Castelo-Branco R."/>
            <person name="Eusebio N."/>
            <person name="Adriana R."/>
            <person name="Vieira A."/>
            <person name="Brugerolle De Fraissinette N."/>
            <person name="Rezende De Castro R."/>
            <person name="Schneider M.P."/>
            <person name="Vasconcelos V."/>
            <person name="Leao P.N."/>
        </authorList>
    </citation>
    <scope>NUCLEOTIDE SEQUENCE</scope>
    <source>
        <strain evidence="1">LEGE 11467</strain>
    </source>
</reference>
<accession>A0A928VXD0</accession>
<comment type="caution">
    <text evidence="1">The sequence shown here is derived from an EMBL/GenBank/DDBJ whole genome shotgun (WGS) entry which is preliminary data.</text>
</comment>
<keyword evidence="2" id="KW-1185">Reference proteome</keyword>
<proteinExistence type="predicted"/>
<gene>
    <name evidence="1" type="ORF">IQ235_14305</name>
</gene>
<evidence type="ECO:0000313" key="2">
    <source>
        <dbReference type="Proteomes" id="UP000621799"/>
    </source>
</evidence>
<dbReference type="InterPro" id="IPR036904">
    <property type="entry name" value="NblA_sf"/>
</dbReference>
<protein>
    <submittedName>
        <fullName evidence="1">Uncharacterized protein</fullName>
    </submittedName>
</protein>
<evidence type="ECO:0000313" key="1">
    <source>
        <dbReference type="EMBL" id="MBE9041952.1"/>
    </source>
</evidence>
<dbReference type="RefSeq" id="WP_405196682.1">
    <property type="nucleotide sequence ID" value="NZ_JADEXN010000272.1"/>
</dbReference>